<dbReference type="STRING" id="578942.SAMN05216289_13924"/>
<dbReference type="InterPro" id="IPR011990">
    <property type="entry name" value="TPR-like_helical_dom_sf"/>
</dbReference>
<protein>
    <recommendedName>
        <fullName evidence="3">TPR repeat</fullName>
    </recommendedName>
</protein>
<dbReference type="PANTHER" id="PTHR45011">
    <property type="entry name" value="DAP3-BINDING CELL DEATH ENHANCER 1"/>
    <property type="match status" value="1"/>
</dbReference>
<dbReference type="RefSeq" id="WP_092410540.1">
    <property type="nucleotide sequence ID" value="NZ_FOVF01000039.1"/>
</dbReference>
<dbReference type="EMBL" id="FOVF01000039">
    <property type="protein sequence ID" value="SFN63060.1"/>
    <property type="molecule type" value="Genomic_DNA"/>
</dbReference>
<reference evidence="1 2" key="1">
    <citation type="submission" date="2016-10" db="EMBL/GenBank/DDBJ databases">
        <authorList>
            <person name="de Groot N.N."/>
        </authorList>
    </citation>
    <scope>NUCLEOTIDE SEQUENCE [LARGE SCALE GENOMIC DNA]</scope>
    <source>
        <strain evidence="1 2">CGMCC 1.7659</strain>
    </source>
</reference>
<organism evidence="1 2">
    <name type="scientific">Dokdonella immobilis</name>
    <dbReference type="NCBI Taxonomy" id="578942"/>
    <lineage>
        <taxon>Bacteria</taxon>
        <taxon>Pseudomonadati</taxon>
        <taxon>Pseudomonadota</taxon>
        <taxon>Gammaproteobacteria</taxon>
        <taxon>Lysobacterales</taxon>
        <taxon>Rhodanobacteraceae</taxon>
        <taxon>Dokdonella</taxon>
    </lineage>
</organism>
<dbReference type="Pfam" id="PF08238">
    <property type="entry name" value="Sel1"/>
    <property type="match status" value="4"/>
</dbReference>
<dbReference type="SUPFAM" id="SSF81901">
    <property type="entry name" value="HCP-like"/>
    <property type="match status" value="1"/>
</dbReference>
<dbReference type="SMART" id="SM00671">
    <property type="entry name" value="SEL1"/>
    <property type="match status" value="4"/>
</dbReference>
<sequence>MSDRGPAGPERWDSWRLLSEWQKDPAATLSRLRRAAQAGDVRAQFLLGQVHCEGRGVPIDAAEGLHWYRLAAHAGDALAMNMVGRCHELGWGTAVDETLAAAWYRKAASHGLDWGLYNYANLLATGRGVAPDRGEAWRLYRQAAEQGHAKSMNLVGRYLEEGWEVQRDPAAAFDWYRRSAEAGDFRGQASYAHGLARQGRLDEAGAWLERALEAASPAFLEHLGRDLAESPHAEFRAIAHEARRRSRRLRKGCAAPAGSPGTP</sequence>
<accession>A0A1I5AL16</accession>
<keyword evidence="2" id="KW-1185">Reference proteome</keyword>
<dbReference type="Proteomes" id="UP000198575">
    <property type="component" value="Unassembled WGS sequence"/>
</dbReference>
<dbReference type="Gene3D" id="1.25.40.10">
    <property type="entry name" value="Tetratricopeptide repeat domain"/>
    <property type="match status" value="1"/>
</dbReference>
<evidence type="ECO:0008006" key="3">
    <source>
        <dbReference type="Google" id="ProtNLM"/>
    </source>
</evidence>
<dbReference type="InterPro" id="IPR052748">
    <property type="entry name" value="ISR_Activator"/>
</dbReference>
<gene>
    <name evidence="1" type="ORF">SAMN05216289_13924</name>
</gene>
<dbReference type="AlphaFoldDB" id="A0A1I5AL16"/>
<name>A0A1I5AL16_9GAMM</name>
<proteinExistence type="predicted"/>
<dbReference type="OrthoDB" id="6810016at2"/>
<dbReference type="PANTHER" id="PTHR45011:SF1">
    <property type="entry name" value="DAP3-BINDING CELL DEATH ENHANCER 1"/>
    <property type="match status" value="1"/>
</dbReference>
<dbReference type="InterPro" id="IPR006597">
    <property type="entry name" value="Sel1-like"/>
</dbReference>
<evidence type="ECO:0000313" key="2">
    <source>
        <dbReference type="Proteomes" id="UP000198575"/>
    </source>
</evidence>
<evidence type="ECO:0000313" key="1">
    <source>
        <dbReference type="EMBL" id="SFN63060.1"/>
    </source>
</evidence>